<dbReference type="InterPro" id="IPR006837">
    <property type="entry name" value="Divergent_DAC"/>
</dbReference>
<dbReference type="Proteomes" id="UP000198636">
    <property type="component" value="Unassembled WGS sequence"/>
</dbReference>
<protein>
    <recommendedName>
        <fullName evidence="3">Divergent polysaccharide deacetylase</fullName>
    </recommendedName>
</protein>
<evidence type="ECO:0000313" key="2">
    <source>
        <dbReference type="Proteomes" id="UP000198636"/>
    </source>
</evidence>
<dbReference type="PANTHER" id="PTHR30105:SF2">
    <property type="entry name" value="DIVERGENT POLYSACCHARIDE DEACETYLASE SUPERFAMILY"/>
    <property type="match status" value="1"/>
</dbReference>
<accession>A0A1G5IZ95</accession>
<dbReference type="Gene3D" id="3.20.20.370">
    <property type="entry name" value="Glycoside hydrolase/deacetylase"/>
    <property type="match status" value="1"/>
</dbReference>
<evidence type="ECO:0000313" key="1">
    <source>
        <dbReference type="EMBL" id="SCY81425.1"/>
    </source>
</evidence>
<dbReference type="OrthoDB" id="9784811at2"/>
<dbReference type="InterPro" id="IPR011330">
    <property type="entry name" value="Glyco_hydro/deAcase_b/a-brl"/>
</dbReference>
<dbReference type="STRING" id="1120976.SAMN03080606_02574"/>
<dbReference type="PANTHER" id="PTHR30105">
    <property type="entry name" value="UNCHARACTERIZED YIBQ-RELATED"/>
    <property type="match status" value="1"/>
</dbReference>
<dbReference type="RefSeq" id="WP_091544071.1">
    <property type="nucleotide sequence ID" value="NZ_FMUS01000017.1"/>
</dbReference>
<evidence type="ECO:0008006" key="3">
    <source>
        <dbReference type="Google" id="ProtNLM"/>
    </source>
</evidence>
<dbReference type="GO" id="GO:0005975">
    <property type="term" value="P:carbohydrate metabolic process"/>
    <property type="evidence" value="ECO:0007669"/>
    <property type="project" value="InterPro"/>
</dbReference>
<proteinExistence type="predicted"/>
<dbReference type="AlphaFoldDB" id="A0A1G5IZ95"/>
<dbReference type="EMBL" id="FMUS01000017">
    <property type="protein sequence ID" value="SCY81425.1"/>
    <property type="molecule type" value="Genomic_DNA"/>
</dbReference>
<reference evidence="1 2" key="1">
    <citation type="submission" date="2016-10" db="EMBL/GenBank/DDBJ databases">
        <authorList>
            <person name="de Groot N.N."/>
        </authorList>
    </citation>
    <scope>NUCLEOTIDE SEQUENCE [LARGE SCALE GENOMIC DNA]</scope>
    <source>
        <strain evidence="1 2">DSM 18978</strain>
    </source>
</reference>
<keyword evidence="2" id="KW-1185">Reference proteome</keyword>
<dbReference type="SUPFAM" id="SSF88713">
    <property type="entry name" value="Glycoside hydrolase/deacetylase"/>
    <property type="match status" value="1"/>
</dbReference>
<organism evidence="1 2">
    <name type="scientific">Alkaliphilus peptidifermentans DSM 18978</name>
    <dbReference type="NCBI Taxonomy" id="1120976"/>
    <lineage>
        <taxon>Bacteria</taxon>
        <taxon>Bacillati</taxon>
        <taxon>Bacillota</taxon>
        <taxon>Clostridia</taxon>
        <taxon>Peptostreptococcales</taxon>
        <taxon>Natronincolaceae</taxon>
        <taxon>Alkaliphilus</taxon>
    </lineage>
</organism>
<gene>
    <name evidence="1" type="ORF">SAMN03080606_02574</name>
</gene>
<dbReference type="Pfam" id="PF04748">
    <property type="entry name" value="Polysacc_deac_2"/>
    <property type="match status" value="1"/>
</dbReference>
<name>A0A1G5IZ95_9FIRM</name>
<sequence length="276" mass="30754">MKKMYLLSISKKVLLYILLCFFLIAILIIVSKLKEAYFDNSRSSSLNTGEIKGRVVIIIDDFGNNGAGTKEMLQINRPLTCAVIPFLEYTKSDAREIVLHGHEVIIHMPMEPHKGNPKWLGDKGITVDLDIDTIQNIIKDAIEDVPFAVGMNNHMGSKVTENRVIMETIIMMLKENNMYIVDSKTSENSIVKEVAIENNVPYLERLVFLDNDKSLLSIKKQLKLLGELAIKHETAVAIGHVGPEGGVVTAQAIKEMIPELEAMGIEIVPASMILKN</sequence>
<dbReference type="CDD" id="cd10936">
    <property type="entry name" value="CE4_DAC2"/>
    <property type="match status" value="1"/>
</dbReference>